<comment type="caution">
    <text evidence="9">The sequence shown here is derived from an EMBL/GenBank/DDBJ whole genome shotgun (WGS) entry which is preliminary data.</text>
</comment>
<dbReference type="NCBIfam" id="TIGR01182">
    <property type="entry name" value="eda"/>
    <property type="match status" value="1"/>
</dbReference>
<name>A0A841RAG3_9SPIO</name>
<dbReference type="SUPFAM" id="SSF51569">
    <property type="entry name" value="Aldolase"/>
    <property type="match status" value="1"/>
</dbReference>
<organism evidence="9 10">
    <name type="scientific">Spirochaeta isovalerica</name>
    <dbReference type="NCBI Taxonomy" id="150"/>
    <lineage>
        <taxon>Bacteria</taxon>
        <taxon>Pseudomonadati</taxon>
        <taxon>Spirochaetota</taxon>
        <taxon>Spirochaetia</taxon>
        <taxon>Spirochaetales</taxon>
        <taxon>Spirochaetaceae</taxon>
        <taxon>Spirochaeta</taxon>
    </lineage>
</organism>
<dbReference type="PROSITE" id="PS00159">
    <property type="entry name" value="ALDOLASE_KDPG_KHG_1"/>
    <property type="match status" value="1"/>
</dbReference>
<evidence type="ECO:0000256" key="6">
    <source>
        <dbReference type="ARBA" id="ARBA00023239"/>
    </source>
</evidence>
<dbReference type="InterPro" id="IPR013785">
    <property type="entry name" value="Aldolase_TIM"/>
</dbReference>
<comment type="subunit">
    <text evidence="4">Homotrimer.</text>
</comment>
<accession>A0A841RAG3</accession>
<dbReference type="PANTHER" id="PTHR30246:SF1">
    <property type="entry name" value="2-DEHYDRO-3-DEOXY-6-PHOSPHOGALACTONATE ALDOLASE-RELATED"/>
    <property type="match status" value="1"/>
</dbReference>
<keyword evidence="8" id="KW-0119">Carbohydrate metabolism</keyword>
<evidence type="ECO:0000256" key="5">
    <source>
        <dbReference type="ARBA" id="ARBA00013063"/>
    </source>
</evidence>
<proteinExistence type="inferred from homology"/>
<evidence type="ECO:0000256" key="4">
    <source>
        <dbReference type="ARBA" id="ARBA00011233"/>
    </source>
</evidence>
<protein>
    <recommendedName>
        <fullName evidence="5">2-dehydro-3-deoxy-phosphogluconate aldolase</fullName>
        <ecNumber evidence="5">4.1.2.14</ecNumber>
    </recommendedName>
</protein>
<evidence type="ECO:0000313" key="10">
    <source>
        <dbReference type="Proteomes" id="UP000587760"/>
    </source>
</evidence>
<evidence type="ECO:0000256" key="3">
    <source>
        <dbReference type="ARBA" id="ARBA00006906"/>
    </source>
</evidence>
<dbReference type="AlphaFoldDB" id="A0A841RAG3"/>
<reference evidence="9 10" key="1">
    <citation type="submission" date="2020-08" db="EMBL/GenBank/DDBJ databases">
        <title>Genomic Encyclopedia of Type Strains, Phase IV (KMG-IV): sequencing the most valuable type-strain genomes for metagenomic binning, comparative biology and taxonomic classification.</title>
        <authorList>
            <person name="Goeker M."/>
        </authorList>
    </citation>
    <scope>NUCLEOTIDE SEQUENCE [LARGE SCALE GENOMIC DNA]</scope>
    <source>
        <strain evidence="9 10">DSM 2461</strain>
    </source>
</reference>
<keyword evidence="7" id="KW-0704">Schiff base</keyword>
<comment type="catalytic activity">
    <reaction evidence="1">
        <text>2-dehydro-3-deoxy-6-phospho-D-gluconate = D-glyceraldehyde 3-phosphate + pyruvate</text>
        <dbReference type="Rhea" id="RHEA:17089"/>
        <dbReference type="ChEBI" id="CHEBI:15361"/>
        <dbReference type="ChEBI" id="CHEBI:57569"/>
        <dbReference type="ChEBI" id="CHEBI:59776"/>
        <dbReference type="EC" id="4.1.2.14"/>
    </reaction>
</comment>
<dbReference type="Proteomes" id="UP000587760">
    <property type="component" value="Unassembled WGS sequence"/>
</dbReference>
<sequence>MNNEYRDIAARLAEIAIIPVIKLDNPEHASPLAEALEKAGLPAAEVTFRTDAAARSIEIISEKFPGVLTGAGTVLTIDQVKSAVDSGARFIVSPGFNPRIVDYCVDRGIPVYPGVNNPSGIEAALERGLDVLKFFPAEASGGIKMINAMSAPYGKVKFMATGGINASNLISYLESPYVAACGGSWMVKGDLINSGKFDEIEKLSVEAVGLVKTWRSK</sequence>
<evidence type="ECO:0000256" key="8">
    <source>
        <dbReference type="ARBA" id="ARBA00023277"/>
    </source>
</evidence>
<keyword evidence="6 9" id="KW-0456">Lyase</keyword>
<dbReference type="InterPro" id="IPR000887">
    <property type="entry name" value="Aldlse_KDPG_KHG"/>
</dbReference>
<dbReference type="EMBL" id="JACHGJ010000004">
    <property type="protein sequence ID" value="MBB6480716.1"/>
    <property type="molecule type" value="Genomic_DNA"/>
</dbReference>
<dbReference type="GO" id="GO:0008675">
    <property type="term" value="F:2-dehydro-3-deoxy-phosphogluconate aldolase activity"/>
    <property type="evidence" value="ECO:0007669"/>
    <property type="project" value="UniProtKB-EC"/>
</dbReference>
<evidence type="ECO:0000256" key="7">
    <source>
        <dbReference type="ARBA" id="ARBA00023270"/>
    </source>
</evidence>
<evidence type="ECO:0000313" key="9">
    <source>
        <dbReference type="EMBL" id="MBB6480716.1"/>
    </source>
</evidence>
<dbReference type="CDD" id="cd00452">
    <property type="entry name" value="KDPG_aldolase"/>
    <property type="match status" value="1"/>
</dbReference>
<dbReference type="NCBIfam" id="NF004325">
    <property type="entry name" value="PRK05718.1"/>
    <property type="match status" value="1"/>
</dbReference>
<dbReference type="Gene3D" id="3.20.20.70">
    <property type="entry name" value="Aldolase class I"/>
    <property type="match status" value="1"/>
</dbReference>
<gene>
    <name evidence="9" type="ORF">HNR50_002389</name>
</gene>
<dbReference type="RefSeq" id="WP_184746980.1">
    <property type="nucleotide sequence ID" value="NZ_JACHGJ010000004.1"/>
</dbReference>
<dbReference type="InterPro" id="IPR031337">
    <property type="entry name" value="KDPG/KHG_AS_1"/>
</dbReference>
<dbReference type="PROSITE" id="PS00160">
    <property type="entry name" value="ALDOLASE_KDPG_KHG_2"/>
    <property type="match status" value="1"/>
</dbReference>
<dbReference type="EC" id="4.1.2.14" evidence="5"/>
<dbReference type="PANTHER" id="PTHR30246">
    <property type="entry name" value="2-KETO-3-DEOXY-6-PHOSPHOGLUCONATE ALDOLASE"/>
    <property type="match status" value="1"/>
</dbReference>
<evidence type="ECO:0000256" key="2">
    <source>
        <dbReference type="ARBA" id="ARBA00004736"/>
    </source>
</evidence>
<keyword evidence="10" id="KW-1185">Reference proteome</keyword>
<evidence type="ECO:0000256" key="1">
    <source>
        <dbReference type="ARBA" id="ARBA00000654"/>
    </source>
</evidence>
<dbReference type="InterPro" id="IPR031338">
    <property type="entry name" value="KDPG/KHG_AS_2"/>
</dbReference>
<comment type="pathway">
    <text evidence="2">Carbohydrate acid metabolism; 2-dehydro-3-deoxy-D-gluconate degradation; D-glyceraldehyde 3-phosphate and pyruvate from 2-dehydro-3-deoxy-D-gluconate: step 2/2.</text>
</comment>
<dbReference type="Pfam" id="PF01081">
    <property type="entry name" value="Aldolase"/>
    <property type="match status" value="1"/>
</dbReference>
<comment type="similarity">
    <text evidence="3">Belongs to the KHG/KDPG aldolase family.</text>
</comment>